<organism evidence="1 2">
    <name type="scientific">Dorcoceras hygrometricum</name>
    <dbReference type="NCBI Taxonomy" id="472368"/>
    <lineage>
        <taxon>Eukaryota</taxon>
        <taxon>Viridiplantae</taxon>
        <taxon>Streptophyta</taxon>
        <taxon>Embryophyta</taxon>
        <taxon>Tracheophyta</taxon>
        <taxon>Spermatophyta</taxon>
        <taxon>Magnoliopsida</taxon>
        <taxon>eudicotyledons</taxon>
        <taxon>Gunneridae</taxon>
        <taxon>Pentapetalae</taxon>
        <taxon>asterids</taxon>
        <taxon>lamiids</taxon>
        <taxon>Lamiales</taxon>
        <taxon>Gesneriaceae</taxon>
        <taxon>Didymocarpoideae</taxon>
        <taxon>Trichosporeae</taxon>
        <taxon>Loxocarpinae</taxon>
        <taxon>Dorcoceras</taxon>
    </lineage>
</organism>
<dbReference type="EMBL" id="KQ991172">
    <property type="protein sequence ID" value="KZV52101.1"/>
    <property type="molecule type" value="Genomic_DNA"/>
</dbReference>
<keyword evidence="2" id="KW-1185">Reference proteome</keyword>
<evidence type="ECO:0000313" key="1">
    <source>
        <dbReference type="EMBL" id="KZV52101.1"/>
    </source>
</evidence>
<sequence length="149" mass="16896">MSNSSGLLVQADEGVVFPIVDLIEEDLPPPTLKSQIPYESGWSQAPRRQQVLQQLLTDSFRNNQQLVTKRYTKTLRSNLPKRRRLTISSWSLKPTAGHSTESSLSQLQLLICATISAGNTKKLTNTCRFLVNPRTRASAANRFLFKRYY</sequence>
<protein>
    <submittedName>
        <fullName evidence="1">Uncharacterized protein</fullName>
    </submittedName>
</protein>
<proteinExistence type="predicted"/>
<reference evidence="1 2" key="1">
    <citation type="journal article" date="2015" name="Proc. Natl. Acad. Sci. U.S.A.">
        <title>The resurrection genome of Boea hygrometrica: A blueprint for survival of dehydration.</title>
        <authorList>
            <person name="Xiao L."/>
            <person name="Yang G."/>
            <person name="Zhang L."/>
            <person name="Yang X."/>
            <person name="Zhao S."/>
            <person name="Ji Z."/>
            <person name="Zhou Q."/>
            <person name="Hu M."/>
            <person name="Wang Y."/>
            <person name="Chen M."/>
            <person name="Xu Y."/>
            <person name="Jin H."/>
            <person name="Xiao X."/>
            <person name="Hu G."/>
            <person name="Bao F."/>
            <person name="Hu Y."/>
            <person name="Wan P."/>
            <person name="Li L."/>
            <person name="Deng X."/>
            <person name="Kuang T."/>
            <person name="Xiang C."/>
            <person name="Zhu J.K."/>
            <person name="Oliver M.J."/>
            <person name="He Y."/>
        </authorList>
    </citation>
    <scope>NUCLEOTIDE SEQUENCE [LARGE SCALE GENOMIC DNA]</scope>
    <source>
        <strain evidence="2">cv. XS01</strain>
    </source>
</reference>
<gene>
    <name evidence="1" type="ORF">F511_39843</name>
</gene>
<dbReference type="Proteomes" id="UP000250235">
    <property type="component" value="Unassembled WGS sequence"/>
</dbReference>
<evidence type="ECO:0000313" key="2">
    <source>
        <dbReference type="Proteomes" id="UP000250235"/>
    </source>
</evidence>
<dbReference type="AlphaFoldDB" id="A0A2Z7CYQ0"/>
<accession>A0A2Z7CYQ0</accession>
<name>A0A2Z7CYQ0_9LAMI</name>